<feature type="compositionally biased region" description="Basic and acidic residues" evidence="1">
    <location>
        <begin position="1"/>
        <end position="14"/>
    </location>
</feature>
<evidence type="ECO:0000256" key="2">
    <source>
        <dbReference type="SAM" id="Phobius"/>
    </source>
</evidence>
<name>A0A164N5G8_9AGAM</name>
<evidence type="ECO:0000313" key="3">
    <source>
        <dbReference type="EMBL" id="KZS87373.1"/>
    </source>
</evidence>
<evidence type="ECO:0000256" key="1">
    <source>
        <dbReference type="SAM" id="MobiDB-lite"/>
    </source>
</evidence>
<dbReference type="EMBL" id="KV419451">
    <property type="protein sequence ID" value="KZS87373.1"/>
    <property type="molecule type" value="Genomic_DNA"/>
</dbReference>
<protein>
    <submittedName>
        <fullName evidence="3">Uncharacterized protein</fullName>
    </submittedName>
</protein>
<dbReference type="OrthoDB" id="3254104at2759"/>
<dbReference type="Proteomes" id="UP000076722">
    <property type="component" value="Unassembled WGS sequence"/>
</dbReference>
<feature type="transmembrane region" description="Helical" evidence="2">
    <location>
        <begin position="102"/>
        <end position="124"/>
    </location>
</feature>
<keyword evidence="4" id="KW-1185">Reference proteome</keyword>
<reference evidence="3 4" key="1">
    <citation type="journal article" date="2016" name="Mol. Biol. Evol.">
        <title>Comparative Genomics of Early-Diverging Mushroom-Forming Fungi Provides Insights into the Origins of Lignocellulose Decay Capabilities.</title>
        <authorList>
            <person name="Nagy L.G."/>
            <person name="Riley R."/>
            <person name="Tritt A."/>
            <person name="Adam C."/>
            <person name="Daum C."/>
            <person name="Floudas D."/>
            <person name="Sun H."/>
            <person name="Yadav J.S."/>
            <person name="Pangilinan J."/>
            <person name="Larsson K.H."/>
            <person name="Matsuura K."/>
            <person name="Barry K."/>
            <person name="Labutti K."/>
            <person name="Kuo R."/>
            <person name="Ohm R.A."/>
            <person name="Bhattacharya S.S."/>
            <person name="Shirouzu T."/>
            <person name="Yoshinaga Y."/>
            <person name="Martin F.M."/>
            <person name="Grigoriev I.V."/>
            <person name="Hibbett D.S."/>
        </authorList>
    </citation>
    <scope>NUCLEOTIDE SEQUENCE [LARGE SCALE GENOMIC DNA]</scope>
    <source>
        <strain evidence="3 4">HHB9708</strain>
    </source>
</reference>
<dbReference type="AlphaFoldDB" id="A0A164N5G8"/>
<organism evidence="3 4">
    <name type="scientific">Sistotremastrum niveocremeum HHB9708</name>
    <dbReference type="NCBI Taxonomy" id="1314777"/>
    <lineage>
        <taxon>Eukaryota</taxon>
        <taxon>Fungi</taxon>
        <taxon>Dikarya</taxon>
        <taxon>Basidiomycota</taxon>
        <taxon>Agaricomycotina</taxon>
        <taxon>Agaricomycetes</taxon>
        <taxon>Sistotremastrales</taxon>
        <taxon>Sistotremastraceae</taxon>
        <taxon>Sertulicium</taxon>
        <taxon>Sertulicium niveocremeum</taxon>
    </lineage>
</organism>
<evidence type="ECO:0000313" key="4">
    <source>
        <dbReference type="Proteomes" id="UP000076722"/>
    </source>
</evidence>
<proteinExistence type="predicted"/>
<sequence>MTTTKVRLDVEEKVSPTTPDVESRPALPKRTSSMDSRYMQMLLAHDSVNRWNNFLAAFFTWLVLAGFILFPGTFTNIQELESVNNVQVQKASAALLNFVNRIPLLAVAGTCCAIGAIGMLWLWYKFRANYVWLIDRLFVAGAVNSFTGVISTLANVFGSQNGNFSITARVTIIVTSVSCVICSLLWLFYLIFKLAPLRYEHRREYGSGEKARSCTERIFGLLGDLDPAAGPILK</sequence>
<accession>A0A164N5G8</accession>
<feature type="transmembrane region" description="Helical" evidence="2">
    <location>
        <begin position="136"/>
        <end position="158"/>
    </location>
</feature>
<keyword evidence="2" id="KW-0472">Membrane</keyword>
<feature type="transmembrane region" description="Helical" evidence="2">
    <location>
        <begin position="170"/>
        <end position="192"/>
    </location>
</feature>
<gene>
    <name evidence="3" type="ORF">SISNIDRAFT_460988</name>
</gene>
<keyword evidence="2" id="KW-0812">Transmembrane</keyword>
<feature type="transmembrane region" description="Helical" evidence="2">
    <location>
        <begin position="51"/>
        <end position="70"/>
    </location>
</feature>
<feature type="region of interest" description="Disordered" evidence="1">
    <location>
        <begin position="1"/>
        <end position="31"/>
    </location>
</feature>
<keyword evidence="2" id="KW-1133">Transmembrane helix</keyword>